<protein>
    <submittedName>
        <fullName evidence="1">Uncharacterized protein</fullName>
    </submittedName>
</protein>
<evidence type="ECO:0000313" key="2">
    <source>
        <dbReference type="Proteomes" id="UP000655523"/>
    </source>
</evidence>
<sequence length="74" mass="8445">MEDEIYATHTHLARVRVMKTVTGPYRGIVVHLRRVGAEPDSDDPHETEQEFACEDQARDAARALASKLLKEHEF</sequence>
<proteinExistence type="predicted"/>
<comment type="caution">
    <text evidence="1">The sequence shown here is derived from an EMBL/GenBank/DDBJ whole genome shotgun (WGS) entry which is preliminary data.</text>
</comment>
<organism evidence="1 2">
    <name type="scientific">Paraburkholderia elongata</name>
    <dbReference type="NCBI Taxonomy" id="2675747"/>
    <lineage>
        <taxon>Bacteria</taxon>
        <taxon>Pseudomonadati</taxon>
        <taxon>Pseudomonadota</taxon>
        <taxon>Betaproteobacteria</taxon>
        <taxon>Burkholderiales</taxon>
        <taxon>Burkholderiaceae</taxon>
        <taxon>Paraburkholderia</taxon>
    </lineage>
</organism>
<dbReference type="RefSeq" id="WP_172176065.1">
    <property type="nucleotide sequence ID" value="NZ_WOEZ01000239.1"/>
</dbReference>
<reference evidence="1 2" key="1">
    <citation type="submission" date="2019-11" db="EMBL/GenBank/DDBJ databases">
        <title>Metabolism of dissolved organic matter in forest soils.</title>
        <authorList>
            <person name="Cyle K.T."/>
            <person name="Wilhelm R.C."/>
            <person name="Martinez C.E."/>
        </authorList>
    </citation>
    <scope>NUCLEOTIDE SEQUENCE [LARGE SCALE GENOMIC DNA]</scope>
    <source>
        <strain evidence="1 2">5N</strain>
    </source>
</reference>
<name>A0A972NYE1_9BURK</name>
<gene>
    <name evidence="1" type="ORF">GNZ13_41290</name>
</gene>
<dbReference type="Proteomes" id="UP000655523">
    <property type="component" value="Unassembled WGS sequence"/>
</dbReference>
<dbReference type="AlphaFoldDB" id="A0A972NYE1"/>
<evidence type="ECO:0000313" key="1">
    <source>
        <dbReference type="EMBL" id="NPT60819.1"/>
    </source>
</evidence>
<dbReference type="EMBL" id="WOEZ01000239">
    <property type="protein sequence ID" value="NPT60819.1"/>
    <property type="molecule type" value="Genomic_DNA"/>
</dbReference>
<keyword evidence="2" id="KW-1185">Reference proteome</keyword>
<accession>A0A972NYE1</accession>